<reference evidence="6 7" key="1">
    <citation type="journal article" date="2008" name="Science">
        <title>The Physcomitrella genome reveals evolutionary insights into the conquest of land by plants.</title>
        <authorList>
            <person name="Rensing S."/>
            <person name="Lang D."/>
            <person name="Zimmer A."/>
            <person name="Terry A."/>
            <person name="Salamov A."/>
            <person name="Shapiro H."/>
            <person name="Nishiyama T."/>
            <person name="Perroud P.-F."/>
            <person name="Lindquist E."/>
            <person name="Kamisugi Y."/>
            <person name="Tanahashi T."/>
            <person name="Sakakibara K."/>
            <person name="Fujita T."/>
            <person name="Oishi K."/>
            <person name="Shin-I T."/>
            <person name="Kuroki Y."/>
            <person name="Toyoda A."/>
            <person name="Suzuki Y."/>
            <person name="Hashimoto A."/>
            <person name="Yamaguchi K."/>
            <person name="Sugano A."/>
            <person name="Kohara Y."/>
            <person name="Fujiyama A."/>
            <person name="Anterola A."/>
            <person name="Aoki S."/>
            <person name="Ashton N."/>
            <person name="Barbazuk W.B."/>
            <person name="Barker E."/>
            <person name="Bennetzen J."/>
            <person name="Bezanilla M."/>
            <person name="Blankenship R."/>
            <person name="Cho S.H."/>
            <person name="Dutcher S."/>
            <person name="Estelle M."/>
            <person name="Fawcett J.A."/>
            <person name="Gundlach H."/>
            <person name="Hanada K."/>
            <person name="Heyl A."/>
            <person name="Hicks K.A."/>
            <person name="Hugh J."/>
            <person name="Lohr M."/>
            <person name="Mayer K."/>
            <person name="Melkozernov A."/>
            <person name="Murata T."/>
            <person name="Nelson D."/>
            <person name="Pils B."/>
            <person name="Prigge M."/>
            <person name="Reiss B."/>
            <person name="Renner T."/>
            <person name="Rombauts S."/>
            <person name="Rushton P."/>
            <person name="Sanderfoot A."/>
            <person name="Schween G."/>
            <person name="Shiu S.-H."/>
            <person name="Stueber K."/>
            <person name="Theodoulou F.L."/>
            <person name="Tu H."/>
            <person name="Van de Peer Y."/>
            <person name="Verrier P.J."/>
            <person name="Waters E."/>
            <person name="Wood A."/>
            <person name="Yang L."/>
            <person name="Cove D."/>
            <person name="Cuming A."/>
            <person name="Hasebe M."/>
            <person name="Lucas S."/>
            <person name="Mishler D.B."/>
            <person name="Reski R."/>
            <person name="Grigoriev I."/>
            <person name="Quatrano R.S."/>
            <person name="Boore J.L."/>
        </authorList>
    </citation>
    <scope>NUCLEOTIDE SEQUENCE [LARGE SCALE GENOMIC DNA]</scope>
    <source>
        <strain evidence="6 7">cv. Gransden 2004</strain>
    </source>
</reference>
<feature type="region of interest" description="Disordered" evidence="4">
    <location>
        <begin position="1175"/>
        <end position="1194"/>
    </location>
</feature>
<dbReference type="GO" id="GO:0006974">
    <property type="term" value="P:DNA damage response"/>
    <property type="evidence" value="ECO:0007669"/>
    <property type="project" value="UniProtKB-KW"/>
</dbReference>
<dbReference type="InterPro" id="IPR001357">
    <property type="entry name" value="BRCT_dom"/>
</dbReference>
<dbReference type="GeneID" id="112284278"/>
<dbReference type="SMART" id="SM00292">
    <property type="entry name" value="BRCT"/>
    <property type="match status" value="2"/>
</dbReference>
<dbReference type="Gene3D" id="3.40.50.10190">
    <property type="entry name" value="BRCT domain"/>
    <property type="match status" value="2"/>
</dbReference>
<evidence type="ECO:0000256" key="1">
    <source>
        <dbReference type="ARBA" id="ARBA00004123"/>
    </source>
</evidence>
<comment type="subcellular location">
    <subcellularLocation>
        <location evidence="1">Nucleus</location>
    </subcellularLocation>
</comment>
<reference evidence="6 7" key="2">
    <citation type="journal article" date="2018" name="Plant J.">
        <title>The Physcomitrella patens chromosome-scale assembly reveals moss genome structure and evolution.</title>
        <authorList>
            <person name="Lang D."/>
            <person name="Ullrich K.K."/>
            <person name="Murat F."/>
            <person name="Fuchs J."/>
            <person name="Jenkins J."/>
            <person name="Haas F.B."/>
            <person name="Piednoel M."/>
            <person name="Gundlach H."/>
            <person name="Van Bel M."/>
            <person name="Meyberg R."/>
            <person name="Vives C."/>
            <person name="Morata J."/>
            <person name="Symeonidi A."/>
            <person name="Hiss M."/>
            <person name="Muchero W."/>
            <person name="Kamisugi Y."/>
            <person name="Saleh O."/>
            <person name="Blanc G."/>
            <person name="Decker E.L."/>
            <person name="van Gessel N."/>
            <person name="Grimwood J."/>
            <person name="Hayes R.D."/>
            <person name="Graham S.W."/>
            <person name="Gunter L.E."/>
            <person name="McDaniel S.F."/>
            <person name="Hoernstein S.N.W."/>
            <person name="Larsson A."/>
            <person name="Li F.W."/>
            <person name="Perroud P.F."/>
            <person name="Phillips J."/>
            <person name="Ranjan P."/>
            <person name="Rokshar D.S."/>
            <person name="Rothfels C.J."/>
            <person name="Schneider L."/>
            <person name="Shu S."/>
            <person name="Stevenson D.W."/>
            <person name="Thummler F."/>
            <person name="Tillich M."/>
            <person name="Villarreal Aguilar J.C."/>
            <person name="Widiez T."/>
            <person name="Wong G.K."/>
            <person name="Wymore A."/>
            <person name="Zhang Y."/>
            <person name="Zimmer A.D."/>
            <person name="Quatrano R.S."/>
            <person name="Mayer K.F.X."/>
            <person name="Goodstein D."/>
            <person name="Casacuberta J.M."/>
            <person name="Vandepoele K."/>
            <person name="Reski R."/>
            <person name="Cuming A.C."/>
            <person name="Tuskan G.A."/>
            <person name="Maumus F."/>
            <person name="Salse J."/>
            <person name="Schmutz J."/>
            <person name="Rensing S.A."/>
        </authorList>
    </citation>
    <scope>NUCLEOTIDE SEQUENCE [LARGE SCALE GENOMIC DNA]</scope>
    <source>
        <strain evidence="6 7">cv. Gransden 2004</strain>
    </source>
</reference>
<accession>A0A7I4E7B1</accession>
<dbReference type="RefSeq" id="XP_024379723.1">
    <property type="nucleotide sequence ID" value="XM_024523955.2"/>
</dbReference>
<dbReference type="PROSITE" id="PS50172">
    <property type="entry name" value="BRCT"/>
    <property type="match status" value="1"/>
</dbReference>
<keyword evidence="7" id="KW-1185">Reference proteome</keyword>
<dbReference type="Pfam" id="PF16589">
    <property type="entry name" value="BRCT_2"/>
    <property type="match status" value="1"/>
</dbReference>
<dbReference type="CDD" id="cd18432">
    <property type="entry name" value="BRCT_PAXIP1_rpt6_like"/>
    <property type="match status" value="1"/>
</dbReference>
<feature type="compositionally biased region" description="Polar residues" evidence="4">
    <location>
        <begin position="1056"/>
        <end position="1067"/>
    </location>
</feature>
<feature type="region of interest" description="Disordered" evidence="4">
    <location>
        <begin position="1022"/>
        <end position="1100"/>
    </location>
</feature>
<dbReference type="KEGG" id="ppp:112284278"/>
<dbReference type="SUPFAM" id="SSF52113">
    <property type="entry name" value="BRCT domain"/>
    <property type="match status" value="1"/>
</dbReference>
<keyword evidence="2" id="KW-0227">DNA damage</keyword>
<dbReference type="InterPro" id="IPR036420">
    <property type="entry name" value="BRCT_dom_sf"/>
</dbReference>
<evidence type="ECO:0000313" key="6">
    <source>
        <dbReference type="EnsemblPlants" id="Pp3c7_24754V3.1"/>
    </source>
</evidence>
<dbReference type="RefSeq" id="XP_024379724.1">
    <property type="nucleotide sequence ID" value="XM_024523956.2"/>
</dbReference>
<dbReference type="GO" id="GO:0005634">
    <property type="term" value="C:nucleus"/>
    <property type="evidence" value="ECO:0007669"/>
    <property type="project" value="UniProtKB-SubCell"/>
</dbReference>
<protein>
    <recommendedName>
        <fullName evidence="5">BRCT domain-containing protein</fullName>
    </recommendedName>
</protein>
<feature type="compositionally biased region" description="Basic and acidic residues" evidence="4">
    <location>
        <begin position="248"/>
        <end position="264"/>
    </location>
</feature>
<dbReference type="Gramene" id="Pp3c7_24754V3.1">
    <property type="protein sequence ID" value="Pp3c7_24754V3.1"/>
    <property type="gene ID" value="Pp3c7_24754"/>
</dbReference>
<dbReference type="Proteomes" id="UP000006727">
    <property type="component" value="Chromosome 7"/>
</dbReference>
<evidence type="ECO:0000259" key="5">
    <source>
        <dbReference type="PROSITE" id="PS50172"/>
    </source>
</evidence>
<gene>
    <name evidence="6" type="primary">LOC112284278</name>
</gene>
<evidence type="ECO:0000256" key="3">
    <source>
        <dbReference type="ARBA" id="ARBA00023242"/>
    </source>
</evidence>
<feature type="region of interest" description="Disordered" evidence="4">
    <location>
        <begin position="227"/>
        <end position="264"/>
    </location>
</feature>
<evidence type="ECO:0000313" key="7">
    <source>
        <dbReference type="Proteomes" id="UP000006727"/>
    </source>
</evidence>
<dbReference type="OrthoDB" id="342264at2759"/>
<dbReference type="EMBL" id="ABEU02000007">
    <property type="status" value="NOT_ANNOTATED_CDS"/>
    <property type="molecule type" value="Genomic_DNA"/>
</dbReference>
<dbReference type="RefSeq" id="XP_024379721.1">
    <property type="nucleotide sequence ID" value="XM_024523953.2"/>
</dbReference>
<dbReference type="Pfam" id="PF16770">
    <property type="entry name" value="RTT107_BRCT_5"/>
    <property type="match status" value="1"/>
</dbReference>
<feature type="region of interest" description="Disordered" evidence="4">
    <location>
        <begin position="896"/>
        <end position="972"/>
    </location>
</feature>
<feature type="domain" description="BRCT" evidence="5">
    <location>
        <begin position="1208"/>
        <end position="1297"/>
    </location>
</feature>
<proteinExistence type="predicted"/>
<dbReference type="FunCoup" id="A0A7I4E7B1">
    <property type="interactions" value="1530"/>
</dbReference>
<organism evidence="6 7">
    <name type="scientific">Physcomitrium patens</name>
    <name type="common">Spreading-leaved earth moss</name>
    <name type="synonym">Physcomitrella patens</name>
    <dbReference type="NCBI Taxonomy" id="3218"/>
    <lineage>
        <taxon>Eukaryota</taxon>
        <taxon>Viridiplantae</taxon>
        <taxon>Streptophyta</taxon>
        <taxon>Embryophyta</taxon>
        <taxon>Bryophyta</taxon>
        <taxon>Bryophytina</taxon>
        <taxon>Bryopsida</taxon>
        <taxon>Funariidae</taxon>
        <taxon>Funariales</taxon>
        <taxon>Funariaceae</taxon>
        <taxon>Physcomitrium</taxon>
    </lineage>
</organism>
<dbReference type="InterPro" id="IPR051579">
    <property type="entry name" value="DDR_Transcriptional_Reg"/>
</dbReference>
<feature type="compositionally biased region" description="Low complexity" evidence="4">
    <location>
        <begin position="7"/>
        <end position="26"/>
    </location>
</feature>
<dbReference type="PANTHER" id="PTHR23196:SF1">
    <property type="entry name" value="PAX-INTERACTING PROTEIN 1"/>
    <property type="match status" value="1"/>
</dbReference>
<feature type="compositionally biased region" description="Acidic residues" evidence="4">
    <location>
        <begin position="76"/>
        <end position="92"/>
    </location>
</feature>
<dbReference type="EnsemblPlants" id="Pp3c7_24754V3.1">
    <property type="protein sequence ID" value="Pp3c7_24754V3.1"/>
    <property type="gene ID" value="Pp3c7_24754"/>
</dbReference>
<reference evidence="6" key="3">
    <citation type="submission" date="2020-12" db="UniProtKB">
        <authorList>
            <consortium name="EnsemblPlants"/>
        </authorList>
    </citation>
    <scope>IDENTIFICATION</scope>
</reference>
<feature type="compositionally biased region" description="Basic and acidic residues" evidence="4">
    <location>
        <begin position="1080"/>
        <end position="1097"/>
    </location>
</feature>
<evidence type="ECO:0000256" key="2">
    <source>
        <dbReference type="ARBA" id="ARBA00022763"/>
    </source>
</evidence>
<evidence type="ECO:0000256" key="4">
    <source>
        <dbReference type="SAM" id="MobiDB-lite"/>
    </source>
</evidence>
<name>A0A7I4E7B1_PHYPA</name>
<sequence length="1423" mass="158161">MEDEESGSLSFNSSDGGSRSWSPSPSHKTNQHVSNREGLHFLPLNPWPIVGYGGMKAKPLLSNEFYSRQFSRQQQEESDEVFEEQSDEERDELEVQRQGQEYAGGDGEEDALESDYDGDCLETQLLEQYNAAYYTKIDHEEKLRCRGALNLSHSAGDNSQRLSVGQINYEETQLLEEYDVRHHVNVEYERCKPMHLPLNVVAHGDYTKGLKNLQHDGVGLYAGTADEAEPTEVIDSDASTEDEGTISTRDKQEAPRKQKPSSEFRQARMCGFEMDLNVRLEEDTDCEYYGKPRNSDSQLVAHTETQLVDDFHGWQGNTQLVSAIGKELLDNICSISIKVAPTDSEDMPCEAKDAFESKSCEPFMPVSTGSMQILMQCAGLKTPSSSRLELPSITTESKVLAAPSVSEASESSPFQNSTGTVRAESMRMAAVEPLQWLPKVKPDDYNFPNSEAIQSFRNRREASKCINKIELPSNEPEWMRDYAGRGDLLMQNNWDQRKSALGSSSRVSVPDPFVSKDSKATNMLTSGEGQMTEQDDVGKQACFSGISSLFRSSKTQSANYDTKSNFGCENSGSQIPLQRRISFGPRLLSPTGSMNYLDSVEPGEAVQAEALDIVDKFVWLNTADASQASPPRKYKKSSIFPLASSTFTNPALQVFEFEDSIVAQRPQTLGNLSLIKEIQAGWKKKAEQDHLESIARKGKEKETDLLPEGQRLSKLLTDNDREKINDPKMLFHAASTKRVSGSLPQDKDEASLDAAITKSSATLSIAKEKERTKGKSIEPVEVADDGLLNVVVNGMQKFSNTGVLRSDEVMEHDGDYEDKEKKVLDRAEILTRRRSEGRNRREHIRVPEAVLLSGNYLSPKGKLYTDCKMEKDTSAARKRRSVNIMLGARSAKKVKSTFEENVDDQDDANENMDNISSPACSGADPMFVVAEKPSSGRRKQITPQDAENDKDGESALVEPEMPQKRKRRKLSEASNLLIGTDDMGVIRGEEGVKTQSLRQLRRRPNVDNRTESISIALVQKKLRSARRSSRGGQGAPITTLIDDGNDMDKEVEQDASAGTCSGSFQRDSNNDELEVNDGSSPDHLEETSDQRASHMDEPFEDYDVGRMKLKRTKSIADVSRPSTPVLQPASFPLVTGRRGRGAALKPEIVEYGVMQCSNPSFVVPAATRGTRMRTVRRRRAPQMPTLAPEKASEFVQEESASVSTEGSLRTRWVKNVSVLFSHGLSEVTLKKQRKIVEKLDGKVTRKAADCTHFVADKFVRTGNMLEAMAGGKFVVTFAWLESCRIANCFIEERNFILQDERKERELGFSMRATILAAQQKSLLQGVRVLLTPNINPAPQVLTSIVHAAGGQVVEEYKGPAPPDSQNEGFCIVLANEDDMDSCAPLLEQGAKVYKPELILSGIISHHLEFSKHLLFENYRGGRH</sequence>
<feature type="region of interest" description="Disordered" evidence="4">
    <location>
        <begin position="1"/>
        <end position="34"/>
    </location>
</feature>
<dbReference type="CDD" id="cd17744">
    <property type="entry name" value="BRCT_MDC1_rpt1"/>
    <property type="match status" value="1"/>
</dbReference>
<feature type="compositionally biased region" description="Acidic residues" evidence="4">
    <location>
        <begin position="900"/>
        <end position="910"/>
    </location>
</feature>
<dbReference type="InParanoid" id="A0A7I4E7B1"/>
<feature type="region of interest" description="Disordered" evidence="4">
    <location>
        <begin position="71"/>
        <end position="114"/>
    </location>
</feature>
<keyword evidence="3" id="KW-0539">Nucleus</keyword>
<dbReference type="PANTHER" id="PTHR23196">
    <property type="entry name" value="PAX TRANSCRIPTION ACTIVATION DOMAIN INTERACTING PROTEIN"/>
    <property type="match status" value="1"/>
</dbReference>
<feature type="compositionally biased region" description="Acidic residues" evidence="4">
    <location>
        <begin position="227"/>
        <end position="244"/>
    </location>
</feature>